<gene>
    <name evidence="2" type="ORF">Bca52824_051885</name>
</gene>
<reference evidence="2 3" key="1">
    <citation type="submission" date="2020-02" db="EMBL/GenBank/DDBJ databases">
        <authorList>
            <person name="Ma Q."/>
            <person name="Huang Y."/>
            <person name="Song X."/>
            <person name="Pei D."/>
        </authorList>
    </citation>
    <scope>NUCLEOTIDE SEQUENCE [LARGE SCALE GENOMIC DNA]</scope>
    <source>
        <strain evidence="2">Sxm20200214</strain>
        <tissue evidence="2">Leaf</tissue>
    </source>
</reference>
<protein>
    <recommendedName>
        <fullName evidence="1">EDR1/CTR1/ARMC3-like peptidase-like domain-containing protein</fullName>
    </recommendedName>
</protein>
<evidence type="ECO:0000313" key="3">
    <source>
        <dbReference type="Proteomes" id="UP000886595"/>
    </source>
</evidence>
<comment type="caution">
    <text evidence="2">The sequence shown here is derived from an EMBL/GenBank/DDBJ whole genome shotgun (WGS) entry which is preliminary data.</text>
</comment>
<organism evidence="2 3">
    <name type="scientific">Brassica carinata</name>
    <name type="common">Ethiopian mustard</name>
    <name type="synonym">Abyssinian cabbage</name>
    <dbReference type="NCBI Taxonomy" id="52824"/>
    <lineage>
        <taxon>Eukaryota</taxon>
        <taxon>Viridiplantae</taxon>
        <taxon>Streptophyta</taxon>
        <taxon>Embryophyta</taxon>
        <taxon>Tracheophyta</taxon>
        <taxon>Spermatophyta</taxon>
        <taxon>Magnoliopsida</taxon>
        <taxon>eudicotyledons</taxon>
        <taxon>Gunneridae</taxon>
        <taxon>Pentapetalae</taxon>
        <taxon>rosids</taxon>
        <taxon>malvids</taxon>
        <taxon>Brassicales</taxon>
        <taxon>Brassicaceae</taxon>
        <taxon>Brassiceae</taxon>
        <taxon>Brassica</taxon>
    </lineage>
</organism>
<accession>A0A8X7UI67</accession>
<evidence type="ECO:0000259" key="1">
    <source>
        <dbReference type="Pfam" id="PF14381"/>
    </source>
</evidence>
<dbReference type="AlphaFoldDB" id="A0A8X7UI67"/>
<dbReference type="OrthoDB" id="1726136at2759"/>
<name>A0A8X7UI67_BRACI</name>
<evidence type="ECO:0000313" key="2">
    <source>
        <dbReference type="EMBL" id="KAG2280665.1"/>
    </source>
</evidence>
<sequence length="115" mass="13023">MSLQVKEHHSFFGILECFVNPFLMDKRVKELYNRLPTPNELHVLGEEGVRIEVILVDFQKDKKLAILKQLITTLVSGSNPASVIKKIAGTVSDFYKRPTLESPSKLALEEKCLLV</sequence>
<dbReference type="EMBL" id="JAAMPC010000011">
    <property type="protein sequence ID" value="KAG2280665.1"/>
    <property type="molecule type" value="Genomic_DNA"/>
</dbReference>
<feature type="domain" description="EDR1/CTR1/ARMC3-like peptidase-like" evidence="1">
    <location>
        <begin position="29"/>
        <end position="104"/>
    </location>
</feature>
<keyword evidence="3" id="KW-1185">Reference proteome</keyword>
<dbReference type="Pfam" id="PF14381">
    <property type="entry name" value="EDR1_CTR1_ARMC3_pept"/>
    <property type="match status" value="1"/>
</dbReference>
<proteinExistence type="predicted"/>
<dbReference type="Proteomes" id="UP000886595">
    <property type="component" value="Unassembled WGS sequence"/>
</dbReference>
<dbReference type="InterPro" id="IPR055164">
    <property type="entry name" value="EDR1/CTR1/ARMC3-like_pept-like"/>
</dbReference>